<gene>
    <name evidence="2" type="ORF">HELGO_WM73085</name>
</gene>
<organism evidence="2">
    <name type="scientific">uncultured Thiotrichaceae bacterium</name>
    <dbReference type="NCBI Taxonomy" id="298394"/>
    <lineage>
        <taxon>Bacteria</taxon>
        <taxon>Pseudomonadati</taxon>
        <taxon>Pseudomonadota</taxon>
        <taxon>Gammaproteobacteria</taxon>
        <taxon>Thiotrichales</taxon>
        <taxon>Thiotrichaceae</taxon>
        <taxon>environmental samples</taxon>
    </lineage>
</organism>
<dbReference type="InterPro" id="IPR051680">
    <property type="entry name" value="ATP-dep_Glu-Cys_Ligase-2"/>
</dbReference>
<accession>A0A6S6S3I5</accession>
<dbReference type="InterPro" id="IPR007296">
    <property type="entry name" value="DUF403"/>
</dbReference>
<proteinExistence type="predicted"/>
<evidence type="ECO:0000259" key="1">
    <source>
        <dbReference type="Pfam" id="PF04168"/>
    </source>
</evidence>
<dbReference type="Pfam" id="PF04168">
    <property type="entry name" value="Alpha-E"/>
    <property type="match status" value="1"/>
</dbReference>
<evidence type="ECO:0000313" key="2">
    <source>
        <dbReference type="EMBL" id="CAA6802871.1"/>
    </source>
</evidence>
<protein>
    <recommendedName>
        <fullName evidence="1">DUF403 domain-containing protein</fullName>
    </recommendedName>
</protein>
<dbReference type="AlphaFoldDB" id="A0A6S6S3I5"/>
<dbReference type="PANTHER" id="PTHR34595:SF7">
    <property type="entry name" value="SLL1039 PROTEIN"/>
    <property type="match status" value="1"/>
</dbReference>
<name>A0A6S6S3I5_9GAMM</name>
<dbReference type="EMBL" id="CACVAV010000049">
    <property type="protein sequence ID" value="CAA6802871.1"/>
    <property type="molecule type" value="Genomic_DNA"/>
</dbReference>
<reference evidence="2" key="1">
    <citation type="submission" date="2020-01" db="EMBL/GenBank/DDBJ databases">
        <authorList>
            <person name="Meier V. D."/>
            <person name="Meier V D."/>
        </authorList>
    </citation>
    <scope>NUCLEOTIDE SEQUENCE</scope>
    <source>
        <strain evidence="2">HLG_WM_MAG_08</strain>
    </source>
</reference>
<dbReference type="PANTHER" id="PTHR34595">
    <property type="entry name" value="BLR5612 PROTEIN"/>
    <property type="match status" value="1"/>
</dbReference>
<sequence>MSRVAERVYWMGRYLERTENIARLISVHTSLLMDMPDEMEFNWFTSVTIFNGEALYEEQYDEVTENNVMRFLVTDKENPGSLMSSLVSARENVRTSLDVLPEETWEQVNQVYMLMKKSVATVESRRLRQALLRKVIMHCQCIRGVLDSHMSRDNTFHFVLLGKHVERADMTSRILESASLLLPETRSQSIRKYEGILWMALLQALSAHQMYLKHMRPPVKGQKVLDFLIRDSLFPRSLSYSLDAIGIYLSELPNPDKAITLQQQITENLHEADVMDTNFHPVMDELQEQLGALHTEIAGSWFYPDFSVPPMQSQSQSQSQV</sequence>
<feature type="domain" description="DUF403" evidence="1">
    <location>
        <begin position="2"/>
        <end position="302"/>
    </location>
</feature>